<comment type="caution">
    <text evidence="1">The sequence shown here is derived from an EMBL/GenBank/DDBJ whole genome shotgun (WGS) entry which is preliminary data.</text>
</comment>
<reference evidence="1 2" key="1">
    <citation type="submission" date="2018-03" db="EMBL/GenBank/DDBJ databases">
        <title>Lachnoclostridium SNUG30386 gen.nov., sp.nov., isolated from human faeces.</title>
        <authorList>
            <person name="Seo B."/>
            <person name="Jeon K."/>
            <person name="Ko G."/>
        </authorList>
    </citation>
    <scope>NUCLEOTIDE SEQUENCE [LARGE SCALE GENOMIC DNA]</scope>
    <source>
        <strain evidence="1 2">SNUG30386</strain>
    </source>
</reference>
<sequence>MVSGFTKFKERFQGFENQYVIIGGTACDLIMENEELPFRATKDVDIVLIVESITAEFGRQFWEYVKEAGYEHLNKSTGNAQFYRFTSPKSKEYPYMIEIFSRNPDFLILEDDAVLTPLPIDDEISSLSAILLNEAYYELLKTGQLMVDGIPVLSPTCLIPFKAKAWLDLKERKLNGEQVDSKNIKKHKNDVFRLAQLITANTRQVLSPEIAEDMKKFLSEIADETVDLKSLGIRGTDKKKMTDMLYQCYGLKDNT</sequence>
<proteinExistence type="predicted"/>
<dbReference type="EMBL" id="PYLO01000002">
    <property type="protein sequence ID" value="PST37827.1"/>
    <property type="molecule type" value="Genomic_DNA"/>
</dbReference>
<dbReference type="AlphaFoldDB" id="A0A2T3FRC6"/>
<evidence type="ECO:0000313" key="2">
    <source>
        <dbReference type="Proteomes" id="UP000241048"/>
    </source>
</evidence>
<name>A0A2T3FRC6_9CLOT</name>
<accession>A0A2T3FRC6</accession>
<dbReference type="PROSITE" id="PS51257">
    <property type="entry name" value="PROKAR_LIPOPROTEIN"/>
    <property type="match status" value="1"/>
</dbReference>
<keyword evidence="2" id="KW-1185">Reference proteome</keyword>
<gene>
    <name evidence="1" type="ORF">C7U56_08185</name>
</gene>
<protein>
    <submittedName>
        <fullName evidence="1">Uncharacterized protein</fullName>
    </submittedName>
</protein>
<evidence type="ECO:0000313" key="1">
    <source>
        <dbReference type="EMBL" id="PST37827.1"/>
    </source>
</evidence>
<dbReference type="Proteomes" id="UP000241048">
    <property type="component" value="Unassembled WGS sequence"/>
</dbReference>
<organism evidence="1 2">
    <name type="scientific">Clostridium fessum</name>
    <dbReference type="NCBI Taxonomy" id="2126740"/>
    <lineage>
        <taxon>Bacteria</taxon>
        <taxon>Bacillati</taxon>
        <taxon>Bacillota</taxon>
        <taxon>Clostridia</taxon>
        <taxon>Eubacteriales</taxon>
        <taxon>Clostridiaceae</taxon>
        <taxon>Clostridium</taxon>
    </lineage>
</organism>
<dbReference type="RefSeq" id="WP_107000858.1">
    <property type="nucleotide sequence ID" value="NZ_JAQDZI010000002.1"/>
</dbReference>